<accession>A9FUA5</accession>
<organism evidence="2 3">
    <name type="scientific">Sorangium cellulosum (strain So ce56)</name>
    <name type="common">Polyangium cellulosum (strain So ce56)</name>
    <dbReference type="NCBI Taxonomy" id="448385"/>
    <lineage>
        <taxon>Bacteria</taxon>
        <taxon>Pseudomonadati</taxon>
        <taxon>Myxococcota</taxon>
        <taxon>Polyangia</taxon>
        <taxon>Polyangiales</taxon>
        <taxon>Polyangiaceae</taxon>
        <taxon>Sorangium</taxon>
    </lineage>
</organism>
<evidence type="ECO:0000256" key="1">
    <source>
        <dbReference type="SAM" id="SignalP"/>
    </source>
</evidence>
<sequence>MKSCPLLLSLLAAASFASACGGGDDTGNGGGGGDGGNGNGNGGGDAGNGNGALLFGPYKDTGVHMNWDTSVISTKVSGTQTVFADDLSAAGGNVVSLAFATGECGDERWGDVPGAAMAAANVPVLEAAGVGYILSTGGAAGSFTCGSDAGFAAFLDRWAGPHLVGVDLDIEAGQSPRAIAALVQRLETAHAAYPNLRFSLTLATLASNEGASTARSLGSDIGSSLNVLGDTAMAAIADVFGFDGSAATWPSYVTVNLMTMNYGSPGPAVCVVSGGQCDMGQSAIQAAYNLHDHFGVPYANIELTPMIGGNDVRGELYTLTDVDETAAFARSQGLGGVHYWSYDRDVDCPIGAASPVCNSLGDAGTRGFLARFLAAGL</sequence>
<dbReference type="STRING" id="448385.sce8443"/>
<name>A9FUA5_SORC5</name>
<keyword evidence="1" id="KW-0732">Signal</keyword>
<evidence type="ECO:0000313" key="2">
    <source>
        <dbReference type="EMBL" id="CAN98613.1"/>
    </source>
</evidence>
<reference evidence="2 3" key="1">
    <citation type="journal article" date="2007" name="Nat. Biotechnol.">
        <title>Complete genome sequence of the myxobacterium Sorangium cellulosum.</title>
        <authorList>
            <person name="Schneiker S."/>
            <person name="Perlova O."/>
            <person name="Kaiser O."/>
            <person name="Gerth K."/>
            <person name="Alici A."/>
            <person name="Altmeyer M.O."/>
            <person name="Bartels D."/>
            <person name="Bekel T."/>
            <person name="Beyer S."/>
            <person name="Bode E."/>
            <person name="Bode H.B."/>
            <person name="Bolten C.J."/>
            <person name="Choudhuri J.V."/>
            <person name="Doss S."/>
            <person name="Elnakady Y.A."/>
            <person name="Frank B."/>
            <person name="Gaigalat L."/>
            <person name="Goesmann A."/>
            <person name="Groeger C."/>
            <person name="Gross F."/>
            <person name="Jelsbak L."/>
            <person name="Jelsbak L."/>
            <person name="Kalinowski J."/>
            <person name="Kegler C."/>
            <person name="Knauber T."/>
            <person name="Konietzny S."/>
            <person name="Kopp M."/>
            <person name="Krause L."/>
            <person name="Krug D."/>
            <person name="Linke B."/>
            <person name="Mahmud T."/>
            <person name="Martinez-Arias R."/>
            <person name="McHardy A.C."/>
            <person name="Merai M."/>
            <person name="Meyer F."/>
            <person name="Mormann S."/>
            <person name="Munoz-Dorado J."/>
            <person name="Perez J."/>
            <person name="Pradella S."/>
            <person name="Rachid S."/>
            <person name="Raddatz G."/>
            <person name="Rosenau F."/>
            <person name="Rueckert C."/>
            <person name="Sasse F."/>
            <person name="Scharfe M."/>
            <person name="Schuster S.C."/>
            <person name="Suen G."/>
            <person name="Treuner-Lange A."/>
            <person name="Velicer G.J."/>
            <person name="Vorholter F.-J."/>
            <person name="Weissman K.J."/>
            <person name="Welch R.D."/>
            <person name="Wenzel S.C."/>
            <person name="Whitworth D.E."/>
            <person name="Wilhelm S."/>
            <person name="Wittmann C."/>
            <person name="Bloecker H."/>
            <person name="Puehler A."/>
            <person name="Mueller R."/>
        </authorList>
    </citation>
    <scope>NUCLEOTIDE SEQUENCE [LARGE SCALE GENOMIC DNA]</scope>
    <source>
        <strain evidence="3">So ce56</strain>
    </source>
</reference>
<dbReference type="HOGENOM" id="CLU_039918_0_0_7"/>
<proteinExistence type="predicted"/>
<dbReference type="InterPro" id="IPR052750">
    <property type="entry name" value="GH18_Chitinase"/>
</dbReference>
<dbReference type="InterPro" id="IPR017853">
    <property type="entry name" value="GH"/>
</dbReference>
<dbReference type="GO" id="GO:0008843">
    <property type="term" value="F:endochitinase activity"/>
    <property type="evidence" value="ECO:0007669"/>
    <property type="project" value="UniProtKB-EC"/>
</dbReference>
<keyword evidence="2" id="KW-0326">Glycosidase</keyword>
<dbReference type="EMBL" id="AM746676">
    <property type="protein sequence ID" value="CAN98613.1"/>
    <property type="molecule type" value="Genomic_DNA"/>
</dbReference>
<keyword evidence="3" id="KW-1185">Reference proteome</keyword>
<dbReference type="eggNOG" id="COG3979">
    <property type="taxonomic scope" value="Bacteria"/>
</dbReference>
<keyword evidence="2" id="KW-0378">Hydrolase</keyword>
<dbReference type="EC" id="3.2.1.14" evidence="2"/>
<dbReference type="PROSITE" id="PS51257">
    <property type="entry name" value="PROKAR_LIPOPROTEIN"/>
    <property type="match status" value="1"/>
</dbReference>
<dbReference type="Gene3D" id="3.20.20.80">
    <property type="entry name" value="Glycosidases"/>
    <property type="match status" value="1"/>
</dbReference>
<dbReference type="PANTHER" id="PTHR42976">
    <property type="entry name" value="BIFUNCTIONAL CHITINASE/LYSOZYME-RELATED"/>
    <property type="match status" value="1"/>
</dbReference>
<dbReference type="AlphaFoldDB" id="A9FUA5"/>
<dbReference type="PANTHER" id="PTHR42976:SF1">
    <property type="entry name" value="GH18 DOMAIN-CONTAINING PROTEIN-RELATED"/>
    <property type="match status" value="1"/>
</dbReference>
<feature type="chain" id="PRO_5002737863" evidence="1">
    <location>
        <begin position="20"/>
        <end position="377"/>
    </location>
</feature>
<dbReference type="KEGG" id="scl:sce8443"/>
<gene>
    <name evidence="2" type="ordered locus">sce8443</name>
</gene>
<dbReference type="BioCyc" id="SCEL448385:SCE_RS43245-MONOMER"/>
<dbReference type="Proteomes" id="UP000002139">
    <property type="component" value="Chromosome"/>
</dbReference>
<dbReference type="SUPFAM" id="SSF51445">
    <property type="entry name" value="(Trans)glycosidases"/>
    <property type="match status" value="1"/>
</dbReference>
<feature type="signal peptide" evidence="1">
    <location>
        <begin position="1"/>
        <end position="19"/>
    </location>
</feature>
<dbReference type="RefSeq" id="WP_012241052.1">
    <property type="nucleotide sequence ID" value="NC_010162.1"/>
</dbReference>
<protein>
    <submittedName>
        <fullName evidence="2">Probable chitinase</fullName>
        <ecNumber evidence="2">3.2.1.14</ecNumber>
    </submittedName>
</protein>
<dbReference type="CAZy" id="GH18">
    <property type="family name" value="Glycoside Hydrolase Family 18"/>
</dbReference>
<evidence type="ECO:0000313" key="3">
    <source>
        <dbReference type="Proteomes" id="UP000002139"/>
    </source>
</evidence>